<accession>A0A0P7ZYM1</accession>
<dbReference type="Proteomes" id="UP000050497">
    <property type="component" value="Unassembled WGS sequence"/>
</dbReference>
<comment type="caution">
    <text evidence="3">The sequence shown here is derived from an EMBL/GenBank/DDBJ whole genome shotgun (WGS) entry which is preliminary data.</text>
</comment>
<organism evidence="3 5">
    <name type="scientific">Saliniramus fredricksonii</name>
    <dbReference type="NCBI Taxonomy" id="1653334"/>
    <lineage>
        <taxon>Bacteria</taxon>
        <taxon>Pseudomonadati</taxon>
        <taxon>Pseudomonadota</taxon>
        <taxon>Alphaproteobacteria</taxon>
        <taxon>Hyphomicrobiales</taxon>
        <taxon>Salinarimonadaceae</taxon>
        <taxon>Saliniramus</taxon>
    </lineage>
</organism>
<keyword evidence="2" id="KW-1133">Transmembrane helix</keyword>
<evidence type="ECO:0000313" key="3">
    <source>
        <dbReference type="EMBL" id="KPQ10043.1"/>
    </source>
</evidence>
<protein>
    <submittedName>
        <fullName evidence="3">Uncharacterized protein</fullName>
    </submittedName>
</protein>
<evidence type="ECO:0000313" key="6">
    <source>
        <dbReference type="Proteomes" id="UP000182800"/>
    </source>
</evidence>
<sequence>MKLDTKAFFEACKDNADLLALIVICAASAVISIKTEELVLSAGMAAVFALIWMAFGFTSRKRRVEERTYSITSEMRGSASQTLNTFANPNSSSGSASGQDKGRNSDEH</sequence>
<feature type="compositionally biased region" description="Polar residues" evidence="1">
    <location>
        <begin position="75"/>
        <end position="86"/>
    </location>
</feature>
<reference evidence="4 6" key="2">
    <citation type="submission" date="2016-08" db="EMBL/GenBank/DDBJ databases">
        <authorList>
            <person name="Varghese N."/>
            <person name="Submissions Spin"/>
        </authorList>
    </citation>
    <scope>NUCLEOTIDE SEQUENCE [LARGE SCALE GENOMIC DNA]</scope>
    <source>
        <strain evidence="4 6">HL-109</strain>
    </source>
</reference>
<gene>
    <name evidence="4" type="ORF">GA0071312_1545</name>
    <name evidence="3" type="ORF">HLUCCO17_12260</name>
</gene>
<dbReference type="EMBL" id="FMBM01000002">
    <property type="protein sequence ID" value="SCC80528.1"/>
    <property type="molecule type" value="Genomic_DNA"/>
</dbReference>
<keyword evidence="2" id="KW-0812">Transmembrane</keyword>
<evidence type="ECO:0000313" key="5">
    <source>
        <dbReference type="Proteomes" id="UP000050497"/>
    </source>
</evidence>
<evidence type="ECO:0000313" key="4">
    <source>
        <dbReference type="EMBL" id="SCC80528.1"/>
    </source>
</evidence>
<dbReference type="Proteomes" id="UP000182800">
    <property type="component" value="Unassembled WGS sequence"/>
</dbReference>
<dbReference type="RefSeq" id="WP_074444490.1">
    <property type="nucleotide sequence ID" value="NZ_FMBM01000002.1"/>
</dbReference>
<keyword evidence="6" id="KW-1185">Reference proteome</keyword>
<reference evidence="3 5" key="1">
    <citation type="submission" date="2015-09" db="EMBL/GenBank/DDBJ databases">
        <title>Identification and resolution of microdiversity through metagenomic sequencing of parallel consortia.</title>
        <authorList>
            <person name="Nelson W.C."/>
            <person name="Romine M.F."/>
            <person name="Lindemann S.R."/>
        </authorList>
    </citation>
    <scope>NUCLEOTIDE SEQUENCE [LARGE SCALE GENOMIC DNA]</scope>
    <source>
        <strain evidence="3">HL-109</strain>
    </source>
</reference>
<dbReference type="EMBL" id="LJSX01000019">
    <property type="protein sequence ID" value="KPQ10043.1"/>
    <property type="molecule type" value="Genomic_DNA"/>
</dbReference>
<feature type="transmembrane region" description="Helical" evidence="2">
    <location>
        <begin position="39"/>
        <end position="57"/>
    </location>
</feature>
<proteinExistence type="predicted"/>
<feature type="transmembrane region" description="Helical" evidence="2">
    <location>
        <begin position="16"/>
        <end position="33"/>
    </location>
</feature>
<feature type="region of interest" description="Disordered" evidence="1">
    <location>
        <begin position="75"/>
        <end position="108"/>
    </location>
</feature>
<keyword evidence="2" id="KW-0472">Membrane</keyword>
<name>A0A0P7ZYM1_9HYPH</name>
<dbReference type="STRING" id="1653334.GA0071312_1545"/>
<feature type="compositionally biased region" description="Low complexity" evidence="1">
    <location>
        <begin position="87"/>
        <end position="98"/>
    </location>
</feature>
<evidence type="ECO:0000256" key="1">
    <source>
        <dbReference type="SAM" id="MobiDB-lite"/>
    </source>
</evidence>
<dbReference type="AlphaFoldDB" id="A0A0P7ZYM1"/>
<evidence type="ECO:0000256" key="2">
    <source>
        <dbReference type="SAM" id="Phobius"/>
    </source>
</evidence>